<accession>A0A143DI48</accession>
<dbReference type="Pfam" id="PF04143">
    <property type="entry name" value="Sulf_transp"/>
    <property type="match status" value="1"/>
</dbReference>
<evidence type="ECO:0000256" key="6">
    <source>
        <dbReference type="ARBA" id="ARBA00022989"/>
    </source>
</evidence>
<keyword evidence="5 9" id="KW-0812">Transmembrane</keyword>
<evidence type="ECO:0000256" key="4">
    <source>
        <dbReference type="ARBA" id="ARBA00022519"/>
    </source>
</evidence>
<evidence type="ECO:0000256" key="3">
    <source>
        <dbReference type="ARBA" id="ARBA00022475"/>
    </source>
</evidence>
<dbReference type="Proteomes" id="UP000076066">
    <property type="component" value="Plasmid unnamed 2"/>
</dbReference>
<feature type="transmembrane region" description="Helical" evidence="9">
    <location>
        <begin position="80"/>
        <end position="98"/>
    </location>
</feature>
<dbReference type="KEGG" id="hjo:AY555_11215"/>
<keyword evidence="7 9" id="KW-0472">Membrane</keyword>
<geneLocation type="plasmid" evidence="10 11">
    <name>unnamed 2</name>
</geneLocation>
<evidence type="ECO:0000256" key="9">
    <source>
        <dbReference type="SAM" id="Phobius"/>
    </source>
</evidence>
<dbReference type="AlphaFoldDB" id="A0A143DI48"/>
<gene>
    <name evidence="10" type="ORF">AY555_11215</name>
</gene>
<comment type="subcellular location">
    <subcellularLocation>
        <location evidence="1">Cell inner membrane</location>
        <topology evidence="1">Multi-pass membrane protein</topology>
    </subcellularLocation>
</comment>
<proteinExistence type="inferred from homology"/>
<comment type="similarity">
    <text evidence="8">Belongs to the TsuA/YedE (TC 9.B.102) family.</text>
</comment>
<keyword evidence="3" id="KW-1003">Cell membrane</keyword>
<feature type="transmembrane region" description="Helical" evidence="9">
    <location>
        <begin position="56"/>
        <end position="74"/>
    </location>
</feature>
<evidence type="ECO:0000256" key="5">
    <source>
        <dbReference type="ARBA" id="ARBA00022692"/>
    </source>
</evidence>
<feature type="transmembrane region" description="Helical" evidence="9">
    <location>
        <begin position="20"/>
        <end position="44"/>
    </location>
</feature>
<evidence type="ECO:0000256" key="8">
    <source>
        <dbReference type="ARBA" id="ARBA00035655"/>
    </source>
</evidence>
<dbReference type="GeneID" id="53317713"/>
<dbReference type="InterPro" id="IPR007272">
    <property type="entry name" value="Sulf_transp_TsuA/YedE"/>
</dbReference>
<dbReference type="RefSeq" id="WP_066137402.1">
    <property type="nucleotide sequence ID" value="NZ_CP014527.1"/>
</dbReference>
<dbReference type="PANTHER" id="PTHR30574:SF1">
    <property type="entry name" value="SULPHUR TRANSPORT DOMAIN-CONTAINING PROTEIN"/>
    <property type="match status" value="1"/>
</dbReference>
<dbReference type="EMBL" id="CP014527">
    <property type="protein sequence ID" value="AMW35983.1"/>
    <property type="molecule type" value="Genomic_DNA"/>
</dbReference>
<protein>
    <submittedName>
        <fullName evidence="10">YeeE/YedE</fullName>
    </submittedName>
</protein>
<evidence type="ECO:0000256" key="1">
    <source>
        <dbReference type="ARBA" id="ARBA00004429"/>
    </source>
</evidence>
<keyword evidence="11" id="KW-1185">Reference proteome</keyword>
<name>A0A143DI48_9PROT</name>
<evidence type="ECO:0000256" key="2">
    <source>
        <dbReference type="ARBA" id="ARBA00022448"/>
    </source>
</evidence>
<organism evidence="10 11">
    <name type="scientific">Haematospirillum jordaniae</name>
    <dbReference type="NCBI Taxonomy" id="1549855"/>
    <lineage>
        <taxon>Bacteria</taxon>
        <taxon>Pseudomonadati</taxon>
        <taxon>Pseudomonadota</taxon>
        <taxon>Alphaproteobacteria</taxon>
        <taxon>Rhodospirillales</taxon>
        <taxon>Novispirillaceae</taxon>
        <taxon>Haematospirillum</taxon>
    </lineage>
</organism>
<keyword evidence="6 9" id="KW-1133">Transmembrane helix</keyword>
<evidence type="ECO:0000313" key="10">
    <source>
        <dbReference type="EMBL" id="AMW35983.1"/>
    </source>
</evidence>
<reference evidence="10 11" key="1">
    <citation type="submission" date="2016-02" db="EMBL/GenBank/DDBJ databases">
        <title>Complete Genome of H5569, the type strain of the newly described species Haematospirillium jordaniae.</title>
        <authorList>
            <person name="Nicholson A.C."/>
            <person name="Humrighouse B.W."/>
            <person name="Loparov V."/>
            <person name="McQuiston J.R."/>
        </authorList>
    </citation>
    <scope>NUCLEOTIDE SEQUENCE [LARGE SCALE GENOMIC DNA]</scope>
    <source>
        <strain evidence="10 11">H5569</strain>
        <plasmid evidence="11">Plasmid unnamed 2</plasmid>
    </source>
</reference>
<dbReference type="GO" id="GO:0005886">
    <property type="term" value="C:plasma membrane"/>
    <property type="evidence" value="ECO:0007669"/>
    <property type="project" value="UniProtKB-SubCell"/>
</dbReference>
<evidence type="ECO:0000313" key="11">
    <source>
        <dbReference type="Proteomes" id="UP000076066"/>
    </source>
</evidence>
<feature type="transmembrane region" description="Helical" evidence="9">
    <location>
        <begin position="119"/>
        <end position="139"/>
    </location>
</feature>
<keyword evidence="10" id="KW-0614">Plasmid</keyword>
<dbReference type="PANTHER" id="PTHR30574">
    <property type="entry name" value="INNER MEMBRANE PROTEIN YEDE"/>
    <property type="match status" value="1"/>
</dbReference>
<keyword evidence="2" id="KW-0813">Transport</keyword>
<keyword evidence="4" id="KW-0997">Cell inner membrane</keyword>
<sequence length="146" mass="14773">MAVDWEHFTPWASLTGGVLIGLGASVLLLFSGRIAGISGIIGGLLPPRQGDRGWRVAFVAGLAFSAFAANLSGYSPDPRFSSQNLFLVFLAGLAVGLGSRLGSGCTSGHGVCGLARCSVRSVVATACFMGAGMAVVFVLDPIGRGG</sequence>
<evidence type="ECO:0000256" key="7">
    <source>
        <dbReference type="ARBA" id="ARBA00023136"/>
    </source>
</evidence>
<dbReference type="OrthoDB" id="9814020at2"/>